<comment type="caution">
    <text evidence="7">The sequence shown here is derived from an EMBL/GenBank/DDBJ whole genome shotgun (WGS) entry which is preliminary data.</text>
</comment>
<proteinExistence type="predicted"/>
<dbReference type="AlphaFoldDB" id="A0A5N0TK40"/>
<dbReference type="InterPro" id="IPR017039">
    <property type="entry name" value="Virul_fac_BrkB"/>
</dbReference>
<dbReference type="PANTHER" id="PTHR30213:SF1">
    <property type="entry name" value="INNER MEMBRANE PROTEIN YHJD"/>
    <property type="match status" value="1"/>
</dbReference>
<dbReference type="GO" id="GO:0005886">
    <property type="term" value="C:plasma membrane"/>
    <property type="evidence" value="ECO:0007669"/>
    <property type="project" value="UniProtKB-SubCell"/>
</dbReference>
<gene>
    <name evidence="7" type="ORF">F6B40_02495</name>
</gene>
<keyword evidence="4 6" id="KW-1133">Transmembrane helix</keyword>
<keyword evidence="8" id="KW-1185">Reference proteome</keyword>
<dbReference type="Proteomes" id="UP000326838">
    <property type="component" value="Unassembled WGS sequence"/>
</dbReference>
<keyword evidence="3 6" id="KW-0812">Transmembrane</keyword>
<evidence type="ECO:0000256" key="3">
    <source>
        <dbReference type="ARBA" id="ARBA00022692"/>
    </source>
</evidence>
<dbReference type="PANTHER" id="PTHR30213">
    <property type="entry name" value="INNER MEMBRANE PROTEIN YHJD"/>
    <property type="match status" value="1"/>
</dbReference>
<evidence type="ECO:0000313" key="8">
    <source>
        <dbReference type="Proteomes" id="UP000326838"/>
    </source>
</evidence>
<evidence type="ECO:0000313" key="7">
    <source>
        <dbReference type="EMBL" id="KAA9135545.1"/>
    </source>
</evidence>
<accession>A0A5N0TK40</accession>
<feature type="transmembrane region" description="Helical" evidence="6">
    <location>
        <begin position="118"/>
        <end position="140"/>
    </location>
</feature>
<keyword evidence="2" id="KW-1003">Cell membrane</keyword>
<protein>
    <submittedName>
        <fullName evidence="7">YihY/virulence factor BrkB family protein</fullName>
    </submittedName>
</protein>
<dbReference type="Pfam" id="PF03631">
    <property type="entry name" value="Virul_fac_BrkB"/>
    <property type="match status" value="1"/>
</dbReference>
<sequence length="385" mass="41896">MAGGTTGPTLRDLLDEPLESATRITQKTLAWFPVRVWRHFLQHNGFLLAAGISYQALFTIFAAIYLGFAVVGAWLGGDPGAVERLITIINSYIPNVISEQGLVKPEQVRDIADSSGSVLTITGIVALVVIVWTAIGFVTYTRRAVRDTFGLPYDSRSVVILKARDFVAAVVFGAALVAGAVLVQITTWALDLVLSLFGWHADSGWMNAVFRALTLLVAFAINTAALALLFRFLTGTLLLWRRILPGSILGGAALALLQVGAGLLLRYTPSNPLLATFAVLIGFLLWFRINGIVVLVAAAWISISTSDRDLPLVELTDEERQRMERQALVIAAHVHLRDAEAQLAAAPWWRRPRARRAARAAQDELERAVSAPDFAATPRVRDLLG</sequence>
<organism evidence="7 8">
    <name type="scientific">Microbacterium caowuchunii</name>
    <dbReference type="NCBI Taxonomy" id="2614638"/>
    <lineage>
        <taxon>Bacteria</taxon>
        <taxon>Bacillati</taxon>
        <taxon>Actinomycetota</taxon>
        <taxon>Actinomycetes</taxon>
        <taxon>Micrococcales</taxon>
        <taxon>Microbacteriaceae</taxon>
        <taxon>Microbacterium</taxon>
    </lineage>
</organism>
<reference evidence="8" key="1">
    <citation type="submission" date="2019-09" db="EMBL/GenBank/DDBJ databases">
        <title>Mumia zhuanghuii sp. nov. isolated from the intestinal contents of plateau pika (Ochotona curzoniae) in the Qinghai-Tibet plateau of China.</title>
        <authorList>
            <person name="Tian Z."/>
        </authorList>
    </citation>
    <scope>NUCLEOTIDE SEQUENCE [LARGE SCALE GENOMIC DNA]</scope>
    <source>
        <strain evidence="8">L-033</strain>
    </source>
</reference>
<evidence type="ECO:0000256" key="5">
    <source>
        <dbReference type="ARBA" id="ARBA00023136"/>
    </source>
</evidence>
<feature type="transmembrane region" description="Helical" evidence="6">
    <location>
        <begin position="45"/>
        <end position="75"/>
    </location>
</feature>
<keyword evidence="5 6" id="KW-0472">Membrane</keyword>
<evidence type="ECO:0000256" key="4">
    <source>
        <dbReference type="ARBA" id="ARBA00022989"/>
    </source>
</evidence>
<comment type="subcellular location">
    <subcellularLocation>
        <location evidence="1">Cell membrane</location>
        <topology evidence="1">Multi-pass membrane protein</topology>
    </subcellularLocation>
</comment>
<feature type="transmembrane region" description="Helical" evidence="6">
    <location>
        <begin position="246"/>
        <end position="267"/>
    </location>
</feature>
<feature type="transmembrane region" description="Helical" evidence="6">
    <location>
        <begin position="166"/>
        <end position="190"/>
    </location>
</feature>
<feature type="transmembrane region" description="Helical" evidence="6">
    <location>
        <begin position="210"/>
        <end position="234"/>
    </location>
</feature>
<evidence type="ECO:0000256" key="1">
    <source>
        <dbReference type="ARBA" id="ARBA00004651"/>
    </source>
</evidence>
<evidence type="ECO:0000256" key="2">
    <source>
        <dbReference type="ARBA" id="ARBA00022475"/>
    </source>
</evidence>
<feature type="transmembrane region" description="Helical" evidence="6">
    <location>
        <begin position="273"/>
        <end position="301"/>
    </location>
</feature>
<evidence type="ECO:0000256" key="6">
    <source>
        <dbReference type="SAM" id="Phobius"/>
    </source>
</evidence>
<name>A0A5N0TK40_9MICO</name>
<dbReference type="EMBL" id="VYUY01000005">
    <property type="protein sequence ID" value="KAA9135545.1"/>
    <property type="molecule type" value="Genomic_DNA"/>
</dbReference>